<organism evidence="1 2">
    <name type="scientific">Corynebacterium hadale</name>
    <dbReference type="NCBI Taxonomy" id="2026255"/>
    <lineage>
        <taxon>Bacteria</taxon>
        <taxon>Bacillati</taxon>
        <taxon>Actinomycetota</taxon>
        <taxon>Actinomycetes</taxon>
        <taxon>Mycobacteriales</taxon>
        <taxon>Corynebacteriaceae</taxon>
        <taxon>Corynebacterium</taxon>
    </lineage>
</organism>
<evidence type="ECO:0000313" key="1">
    <source>
        <dbReference type="EMBL" id="PAT11875.1"/>
    </source>
</evidence>
<sequence>MGWFGKKKPALREASVESIGEALSSLGLSCSQLSTGGVMSIEFLDKESNDFLDTESMEFLDSF</sequence>
<dbReference type="AlphaFoldDB" id="A0AB36RN34"/>
<evidence type="ECO:0000313" key="2">
    <source>
        <dbReference type="Proteomes" id="UP000218041"/>
    </source>
</evidence>
<comment type="caution">
    <text evidence="1">The sequence shown here is derived from an EMBL/GenBank/DDBJ whole genome shotgun (WGS) entry which is preliminary data.</text>
</comment>
<proteinExistence type="predicted"/>
<name>A0AB36RN34_9CORY</name>
<reference evidence="1 2" key="1">
    <citation type="submission" date="2017-08" db="EMBL/GenBank/DDBJ databases">
        <title>Whole genome sequences of 6 clinical strains closest to Corynebacterium imitans.</title>
        <authorList>
            <person name="Bernier A.-M."/>
            <person name="Burdz T."/>
            <person name="Bernard K."/>
        </authorList>
    </citation>
    <scope>NUCLEOTIDE SEQUENCE [LARGE SCALE GENOMIC DNA]</scope>
    <source>
        <strain evidence="1 2">NML92-0415</strain>
    </source>
</reference>
<protein>
    <submittedName>
        <fullName evidence="1">Uncharacterized protein</fullName>
    </submittedName>
</protein>
<gene>
    <name evidence="1" type="ORF">CKJ80_01290</name>
</gene>
<dbReference type="EMBL" id="NSGP01000001">
    <property type="protein sequence ID" value="PAT11875.1"/>
    <property type="molecule type" value="Genomic_DNA"/>
</dbReference>
<dbReference type="Proteomes" id="UP000218041">
    <property type="component" value="Unassembled WGS sequence"/>
</dbReference>
<accession>A0AB36RN34</accession>